<dbReference type="AlphaFoldDB" id="A0AAV2QFE9"/>
<evidence type="ECO:0000313" key="1">
    <source>
        <dbReference type="EMBL" id="CAL4079366.1"/>
    </source>
</evidence>
<name>A0AAV2QFE9_MEGNR</name>
<dbReference type="EMBL" id="CAXKWB010005660">
    <property type="protein sequence ID" value="CAL4079366.1"/>
    <property type="molecule type" value="Genomic_DNA"/>
</dbReference>
<sequence>MVLVQYAMNSFNVSYTTLCPDLGVFNNTTKSKLLHQYCLAMYGSQLWDLTSKSVDKICTQWLKARRCVLSVSYTAHCDVLPLLAQNRTIDLILDCEYMNFINSITPSNNSIVKYMAGNRLNDNTSI</sequence>
<protein>
    <submittedName>
        <fullName evidence="1">Uncharacterized protein</fullName>
    </submittedName>
</protein>
<accession>A0AAV2QFE9</accession>
<organism evidence="1 2">
    <name type="scientific">Meganyctiphanes norvegica</name>
    <name type="common">Northern krill</name>
    <name type="synonym">Thysanopoda norvegica</name>
    <dbReference type="NCBI Taxonomy" id="48144"/>
    <lineage>
        <taxon>Eukaryota</taxon>
        <taxon>Metazoa</taxon>
        <taxon>Ecdysozoa</taxon>
        <taxon>Arthropoda</taxon>
        <taxon>Crustacea</taxon>
        <taxon>Multicrustacea</taxon>
        <taxon>Malacostraca</taxon>
        <taxon>Eumalacostraca</taxon>
        <taxon>Eucarida</taxon>
        <taxon>Euphausiacea</taxon>
        <taxon>Euphausiidae</taxon>
        <taxon>Meganyctiphanes</taxon>
    </lineage>
</organism>
<proteinExistence type="predicted"/>
<evidence type="ECO:0000313" key="2">
    <source>
        <dbReference type="Proteomes" id="UP001497623"/>
    </source>
</evidence>
<dbReference type="Proteomes" id="UP001497623">
    <property type="component" value="Unassembled WGS sequence"/>
</dbReference>
<comment type="caution">
    <text evidence="1">The sequence shown here is derived from an EMBL/GenBank/DDBJ whole genome shotgun (WGS) entry which is preliminary data.</text>
</comment>
<reference evidence="1 2" key="1">
    <citation type="submission" date="2024-05" db="EMBL/GenBank/DDBJ databases">
        <authorList>
            <person name="Wallberg A."/>
        </authorList>
    </citation>
    <scope>NUCLEOTIDE SEQUENCE [LARGE SCALE GENOMIC DNA]</scope>
</reference>
<gene>
    <name evidence="1" type="ORF">MNOR_LOCUS10960</name>
</gene>
<keyword evidence="2" id="KW-1185">Reference proteome</keyword>